<evidence type="ECO:0000256" key="2">
    <source>
        <dbReference type="ARBA" id="ARBA00023014"/>
    </source>
</evidence>
<feature type="signal peptide" evidence="4">
    <location>
        <begin position="1"/>
        <end position="21"/>
    </location>
</feature>
<reference evidence="5 6" key="1">
    <citation type="journal article" date="2023" name="Science">
        <title>Elucidation of the pathway for biosynthesis of saponin adjuvants from the soapbark tree.</title>
        <authorList>
            <person name="Reed J."/>
            <person name="Orme A."/>
            <person name="El-Demerdash A."/>
            <person name="Owen C."/>
            <person name="Martin L.B.B."/>
            <person name="Misra R.C."/>
            <person name="Kikuchi S."/>
            <person name="Rejzek M."/>
            <person name="Martin A.C."/>
            <person name="Harkess A."/>
            <person name="Leebens-Mack J."/>
            <person name="Louveau T."/>
            <person name="Stephenson M.J."/>
            <person name="Osbourn A."/>
        </authorList>
    </citation>
    <scope>NUCLEOTIDE SEQUENCE [LARGE SCALE GENOMIC DNA]</scope>
    <source>
        <strain evidence="5">S10</strain>
    </source>
</reference>
<accession>A0AAD7QGY2</accession>
<comment type="caution">
    <text evidence="5">The sequence shown here is derived from an EMBL/GenBank/DDBJ whole genome shotgun (WGS) entry which is preliminary data.</text>
</comment>
<feature type="transmembrane region" description="Helical" evidence="3">
    <location>
        <begin position="169"/>
        <end position="190"/>
    </location>
</feature>
<name>A0AAD7QGY2_QUISA</name>
<evidence type="ECO:0000256" key="1">
    <source>
        <dbReference type="ARBA" id="ARBA00023004"/>
    </source>
</evidence>
<dbReference type="Proteomes" id="UP001163823">
    <property type="component" value="Chromosome 1"/>
</dbReference>
<evidence type="ECO:0000313" key="5">
    <source>
        <dbReference type="EMBL" id="KAJ7981287.1"/>
    </source>
</evidence>
<evidence type="ECO:0000256" key="4">
    <source>
        <dbReference type="SAM" id="SignalP"/>
    </source>
</evidence>
<organism evidence="5 6">
    <name type="scientific">Quillaja saponaria</name>
    <name type="common">Soap bark tree</name>
    <dbReference type="NCBI Taxonomy" id="32244"/>
    <lineage>
        <taxon>Eukaryota</taxon>
        <taxon>Viridiplantae</taxon>
        <taxon>Streptophyta</taxon>
        <taxon>Embryophyta</taxon>
        <taxon>Tracheophyta</taxon>
        <taxon>Spermatophyta</taxon>
        <taxon>Magnoliopsida</taxon>
        <taxon>eudicotyledons</taxon>
        <taxon>Gunneridae</taxon>
        <taxon>Pentapetalae</taxon>
        <taxon>rosids</taxon>
        <taxon>fabids</taxon>
        <taxon>Fabales</taxon>
        <taxon>Quillajaceae</taxon>
        <taxon>Quillaja</taxon>
    </lineage>
</organism>
<dbReference type="PANTHER" id="PTHR46482">
    <property type="entry name" value="5'-ADENYLYLSULFATE REDUCTASE 3, CHLOROPLASTIC"/>
    <property type="match status" value="1"/>
</dbReference>
<dbReference type="GO" id="GO:0051536">
    <property type="term" value="F:iron-sulfur cluster binding"/>
    <property type="evidence" value="ECO:0007669"/>
    <property type="project" value="UniProtKB-KW"/>
</dbReference>
<sequence length="278" mass="32083">MQILLWWQHWLLFLEMNIADSSENKLPKDIRSAFTQEDSIENKVVVVAFRDIQSLDDLEKHCIVHIGYMLLNITEVDQALVRQLSLYENVLQECYKVRQMMLLMTIFNSFQAANVPVNSLHSHEYVEVGCEPCTRLVSINVWFLIYNEYTKQKVSPIYDHKSGSAYGSTYYQCLVSLVMICIGHFFLFYASWCCFCQAMAGSCAERAQKLEARELKVEKFIVYEHKSYAKHKVLEAWDLGASSCTTPSFPRDCSIPIMKCSTENRDTGSSMAFHKAIK</sequence>
<dbReference type="AlphaFoldDB" id="A0AAD7QGY2"/>
<keyword evidence="3" id="KW-1133">Transmembrane helix</keyword>
<evidence type="ECO:0000256" key="3">
    <source>
        <dbReference type="SAM" id="Phobius"/>
    </source>
</evidence>
<keyword evidence="2" id="KW-0479">Metal-binding</keyword>
<keyword evidence="3" id="KW-0472">Membrane</keyword>
<protein>
    <submittedName>
        <fullName evidence="5">5'-adenylylsulfate reductase 3, chloroplastic</fullName>
    </submittedName>
</protein>
<dbReference type="EMBL" id="JARAOO010000001">
    <property type="protein sequence ID" value="KAJ7981286.1"/>
    <property type="molecule type" value="Genomic_DNA"/>
</dbReference>
<keyword evidence="2" id="KW-0411">Iron-sulfur</keyword>
<keyword evidence="4" id="KW-0732">Signal</keyword>
<dbReference type="KEGG" id="qsa:O6P43_000567"/>
<keyword evidence="3" id="KW-0812">Transmembrane</keyword>
<dbReference type="EMBL" id="JARAOO010000001">
    <property type="protein sequence ID" value="KAJ7981287.1"/>
    <property type="molecule type" value="Genomic_DNA"/>
</dbReference>
<keyword evidence="6" id="KW-1185">Reference proteome</keyword>
<dbReference type="PANTHER" id="PTHR46482:SF9">
    <property type="entry name" value="5'-ADENYLYLSULFATE REDUCTASE 1, CHLOROPLASTIC"/>
    <property type="match status" value="1"/>
</dbReference>
<feature type="chain" id="PRO_5042442061" evidence="4">
    <location>
        <begin position="22"/>
        <end position="278"/>
    </location>
</feature>
<proteinExistence type="predicted"/>
<gene>
    <name evidence="5" type="ORF">O6P43_000567</name>
</gene>
<keyword evidence="1" id="KW-0408">Iron</keyword>
<evidence type="ECO:0000313" key="6">
    <source>
        <dbReference type="Proteomes" id="UP001163823"/>
    </source>
</evidence>